<accession>A0A8S1IZA8</accession>
<proteinExistence type="predicted"/>
<dbReference type="PANTHER" id="PTHR16305:SF28">
    <property type="entry name" value="GUANYLATE CYCLASE DOMAIN-CONTAINING PROTEIN"/>
    <property type="match status" value="1"/>
</dbReference>
<dbReference type="GO" id="GO:0035556">
    <property type="term" value="P:intracellular signal transduction"/>
    <property type="evidence" value="ECO:0007669"/>
    <property type="project" value="InterPro"/>
</dbReference>
<dbReference type="AlphaFoldDB" id="A0A8S1IZA8"/>
<dbReference type="CDD" id="cd07302">
    <property type="entry name" value="CHD"/>
    <property type="match status" value="1"/>
</dbReference>
<dbReference type="OrthoDB" id="537353at2759"/>
<dbReference type="GO" id="GO:0005737">
    <property type="term" value="C:cytoplasm"/>
    <property type="evidence" value="ECO:0007669"/>
    <property type="project" value="TreeGrafter"/>
</dbReference>
<keyword evidence="2" id="KW-0067">ATP-binding</keyword>
<evidence type="ECO:0000313" key="6">
    <source>
        <dbReference type="Proteomes" id="UP000708148"/>
    </source>
</evidence>
<dbReference type="InterPro" id="IPR001054">
    <property type="entry name" value="A/G_cyclase"/>
</dbReference>
<feature type="non-terminal residue" evidence="5">
    <location>
        <position position="467"/>
    </location>
</feature>
<dbReference type="PANTHER" id="PTHR16305">
    <property type="entry name" value="TESTICULAR SOLUBLE ADENYLYL CYCLASE"/>
    <property type="match status" value="1"/>
</dbReference>
<organism evidence="5 6">
    <name type="scientific">Ostreobium quekettii</name>
    <dbReference type="NCBI Taxonomy" id="121088"/>
    <lineage>
        <taxon>Eukaryota</taxon>
        <taxon>Viridiplantae</taxon>
        <taxon>Chlorophyta</taxon>
        <taxon>core chlorophytes</taxon>
        <taxon>Ulvophyceae</taxon>
        <taxon>TCBD clade</taxon>
        <taxon>Bryopsidales</taxon>
        <taxon>Ostreobineae</taxon>
        <taxon>Ostreobiaceae</taxon>
        <taxon>Ostreobium</taxon>
    </lineage>
</organism>
<keyword evidence="1" id="KW-0547">Nucleotide-binding</keyword>
<evidence type="ECO:0000259" key="4">
    <source>
        <dbReference type="PROSITE" id="PS50125"/>
    </source>
</evidence>
<dbReference type="GO" id="GO:0009190">
    <property type="term" value="P:cyclic nucleotide biosynthetic process"/>
    <property type="evidence" value="ECO:0007669"/>
    <property type="project" value="InterPro"/>
</dbReference>
<name>A0A8S1IZA8_9CHLO</name>
<feature type="domain" description="Guanylate cyclase" evidence="4">
    <location>
        <begin position="226"/>
        <end position="357"/>
    </location>
</feature>
<evidence type="ECO:0000256" key="3">
    <source>
        <dbReference type="SAM" id="MobiDB-lite"/>
    </source>
</evidence>
<dbReference type="Gene3D" id="3.30.70.1230">
    <property type="entry name" value="Nucleotide cyclase"/>
    <property type="match status" value="1"/>
</dbReference>
<dbReference type="Proteomes" id="UP000708148">
    <property type="component" value="Unassembled WGS sequence"/>
</dbReference>
<dbReference type="GO" id="GO:0004016">
    <property type="term" value="F:adenylate cyclase activity"/>
    <property type="evidence" value="ECO:0007669"/>
    <property type="project" value="TreeGrafter"/>
</dbReference>
<evidence type="ECO:0000313" key="5">
    <source>
        <dbReference type="EMBL" id="CAD7699101.1"/>
    </source>
</evidence>
<feature type="region of interest" description="Disordered" evidence="3">
    <location>
        <begin position="1"/>
        <end position="62"/>
    </location>
</feature>
<dbReference type="SUPFAM" id="SSF55073">
    <property type="entry name" value="Nucleotide cyclase"/>
    <property type="match status" value="1"/>
</dbReference>
<dbReference type="EMBL" id="CAJHUC010000953">
    <property type="protein sequence ID" value="CAD7699101.1"/>
    <property type="molecule type" value="Genomic_DNA"/>
</dbReference>
<protein>
    <recommendedName>
        <fullName evidence="4">Guanylate cyclase domain-containing protein</fullName>
    </recommendedName>
</protein>
<evidence type="ECO:0000256" key="2">
    <source>
        <dbReference type="ARBA" id="ARBA00022840"/>
    </source>
</evidence>
<keyword evidence="6" id="KW-1185">Reference proteome</keyword>
<dbReference type="GO" id="GO:0005524">
    <property type="term" value="F:ATP binding"/>
    <property type="evidence" value="ECO:0007669"/>
    <property type="project" value="UniProtKB-KW"/>
</dbReference>
<evidence type="ECO:0000256" key="1">
    <source>
        <dbReference type="ARBA" id="ARBA00022741"/>
    </source>
</evidence>
<sequence length="467" mass="50401">MTAEEGCSPTPSDNTVVPPGTPKKIEEGNMPVRRGSASSSGGGPGGGMQAASASEVASRESDLDDRTLSLKVMVGIGRVCVFRVGGVEETCRTDEVAVPRWEFLVGDKPHEHYDELMKLRPPMQQIASIEDSSAAGTVVVSSETAEAVEDSFELLEVGQGFQVGALTRKLEAFQETHGLPGASTGTRGHASQTRVATILRAHLPDCVRDRIEAGHADFINEVRRLTVLFLGFPSLTEPKRPTPEHPEVAGGVGDVQRVVEVVQRHMRQYDGSFLQFRCDEKGFLAICAFGLPGRTHHQRPVRAVRAALKIVDNLKEDGTQTCVGITTGDLLCACVGSPARSEYTVFGDPINMSARLMCKAKKGMGSVLCDQKTYDRAKATAKFVALDPMQVKGSPGPVLVYKVEPMAPRGTAFARNSSDEVEVPLTCRTVVRKPLVERDDVMEMMWSRISGMMREHQGGVVLIEGAA</sequence>
<gene>
    <name evidence="5" type="ORF">OSTQU699_LOCUS4458</name>
</gene>
<reference evidence="5" key="1">
    <citation type="submission" date="2020-12" db="EMBL/GenBank/DDBJ databases">
        <authorList>
            <person name="Iha C."/>
        </authorList>
    </citation>
    <scope>NUCLEOTIDE SEQUENCE</scope>
</reference>
<dbReference type="Pfam" id="PF00211">
    <property type="entry name" value="Guanylate_cyc"/>
    <property type="match status" value="1"/>
</dbReference>
<comment type="caution">
    <text evidence="5">The sequence shown here is derived from an EMBL/GenBank/DDBJ whole genome shotgun (WGS) entry which is preliminary data.</text>
</comment>
<dbReference type="InterPro" id="IPR029787">
    <property type="entry name" value="Nucleotide_cyclase"/>
</dbReference>
<dbReference type="PROSITE" id="PS50125">
    <property type="entry name" value="GUANYLATE_CYCLASE_2"/>
    <property type="match status" value="1"/>
</dbReference>